<dbReference type="AlphaFoldDB" id="A0A0S6UB31"/>
<dbReference type="SUPFAM" id="SSF47162">
    <property type="entry name" value="Apolipoprotein"/>
    <property type="match status" value="1"/>
</dbReference>
<keyword evidence="1" id="KW-0812">Transmembrane</keyword>
<evidence type="ECO:0000256" key="1">
    <source>
        <dbReference type="SAM" id="Phobius"/>
    </source>
</evidence>
<sequence>MSAMSEEALKEIAATNEPPNRLASPEFFFLLQRIDRLDEKLSREIKEVDLKLSARIDSLDEKLSARIDGLDEKFSREIKEVDLKLSGRIDGLAEKLENIKFWAIGAVITLIAGFAGVIITLLQK</sequence>
<accession>A0A0S6UB31</accession>
<evidence type="ECO:0000313" key="2">
    <source>
        <dbReference type="EMBL" id="GAF24713.1"/>
    </source>
</evidence>
<organism evidence="2">
    <name type="scientific">Moorella thermoacetica Y72</name>
    <dbReference type="NCBI Taxonomy" id="1325331"/>
    <lineage>
        <taxon>Bacteria</taxon>
        <taxon>Bacillati</taxon>
        <taxon>Bacillota</taxon>
        <taxon>Clostridia</taxon>
        <taxon>Neomoorellales</taxon>
        <taxon>Neomoorellaceae</taxon>
        <taxon>Neomoorella</taxon>
    </lineage>
</organism>
<feature type="transmembrane region" description="Helical" evidence="1">
    <location>
        <begin position="101"/>
        <end position="122"/>
    </location>
</feature>
<dbReference type="EMBL" id="DF238840">
    <property type="protein sequence ID" value="GAF24713.1"/>
    <property type="molecule type" value="Genomic_DNA"/>
</dbReference>
<proteinExistence type="predicted"/>
<name>A0A0S6UB31_NEOTH</name>
<gene>
    <name evidence="2" type="ORF">MTY_0040</name>
</gene>
<reference evidence="2" key="1">
    <citation type="journal article" date="2014" name="Gene">
        <title>Genome-guided analysis of transformation efficiency and carbon dioxide assimilation by Moorella thermoacetica Y72.</title>
        <authorList>
            <person name="Tsukahara K."/>
            <person name="Kita A."/>
            <person name="Nakashimada Y."/>
            <person name="Hoshino T."/>
            <person name="Murakami K."/>
        </authorList>
    </citation>
    <scope>NUCLEOTIDE SEQUENCE [LARGE SCALE GENOMIC DNA]</scope>
    <source>
        <strain evidence="2">Y72</strain>
    </source>
</reference>
<protein>
    <submittedName>
        <fullName evidence="2">Chaperonin GroEL</fullName>
    </submittedName>
</protein>
<dbReference type="Proteomes" id="UP000063718">
    <property type="component" value="Unassembled WGS sequence"/>
</dbReference>
<dbReference type="Gene3D" id="1.20.120.20">
    <property type="entry name" value="Apolipoprotein"/>
    <property type="match status" value="1"/>
</dbReference>
<keyword evidence="1" id="KW-1133">Transmembrane helix</keyword>
<keyword evidence="1" id="KW-0472">Membrane</keyword>